<dbReference type="NCBIfam" id="TIGR00254">
    <property type="entry name" value="GGDEF"/>
    <property type="match status" value="1"/>
</dbReference>
<dbReference type="CDD" id="cd01949">
    <property type="entry name" value="GGDEF"/>
    <property type="match status" value="1"/>
</dbReference>
<feature type="transmembrane region" description="Helical" evidence="1">
    <location>
        <begin position="12"/>
        <end position="30"/>
    </location>
</feature>
<evidence type="ECO:0000256" key="1">
    <source>
        <dbReference type="SAM" id="Phobius"/>
    </source>
</evidence>
<dbReference type="EMBL" id="JAEKJZ010000003">
    <property type="protein sequence ID" value="MBN9672095.1"/>
    <property type="molecule type" value="Genomic_DNA"/>
</dbReference>
<keyword evidence="1" id="KW-0472">Membrane</keyword>
<dbReference type="RefSeq" id="WP_207141927.1">
    <property type="nucleotide sequence ID" value="NZ_JAEKJZ010000003.1"/>
</dbReference>
<dbReference type="AlphaFoldDB" id="A0A939EFA2"/>
<dbReference type="PANTHER" id="PTHR33121:SF79">
    <property type="entry name" value="CYCLIC DI-GMP PHOSPHODIESTERASE PDED-RELATED"/>
    <property type="match status" value="1"/>
</dbReference>
<evidence type="ECO:0000313" key="4">
    <source>
        <dbReference type="EMBL" id="MBN9672095.1"/>
    </source>
</evidence>
<dbReference type="SMART" id="SM00267">
    <property type="entry name" value="GGDEF"/>
    <property type="match status" value="1"/>
</dbReference>
<dbReference type="InterPro" id="IPR043128">
    <property type="entry name" value="Rev_trsase/Diguanyl_cyclase"/>
</dbReference>
<dbReference type="InterPro" id="IPR000160">
    <property type="entry name" value="GGDEF_dom"/>
</dbReference>
<dbReference type="PROSITE" id="PS50887">
    <property type="entry name" value="GGDEF"/>
    <property type="match status" value="1"/>
</dbReference>
<dbReference type="Gene3D" id="3.30.70.270">
    <property type="match status" value="1"/>
</dbReference>
<dbReference type="CDD" id="cd01948">
    <property type="entry name" value="EAL"/>
    <property type="match status" value="1"/>
</dbReference>
<comment type="caution">
    <text evidence="4">The sequence shown here is derived from an EMBL/GenBank/DDBJ whole genome shotgun (WGS) entry which is preliminary data.</text>
</comment>
<dbReference type="Gene3D" id="3.20.20.450">
    <property type="entry name" value="EAL domain"/>
    <property type="match status" value="1"/>
</dbReference>
<dbReference type="InterPro" id="IPR035919">
    <property type="entry name" value="EAL_sf"/>
</dbReference>
<feature type="domain" description="GGDEF" evidence="3">
    <location>
        <begin position="254"/>
        <end position="390"/>
    </location>
</feature>
<organism evidence="4 5">
    <name type="scientific">Roseibium aggregatum</name>
    <dbReference type="NCBI Taxonomy" id="187304"/>
    <lineage>
        <taxon>Bacteria</taxon>
        <taxon>Pseudomonadati</taxon>
        <taxon>Pseudomonadota</taxon>
        <taxon>Alphaproteobacteria</taxon>
        <taxon>Hyphomicrobiales</taxon>
        <taxon>Stappiaceae</taxon>
        <taxon>Roseibium</taxon>
    </lineage>
</organism>
<evidence type="ECO:0000313" key="5">
    <source>
        <dbReference type="Proteomes" id="UP000664096"/>
    </source>
</evidence>
<evidence type="ECO:0000259" key="2">
    <source>
        <dbReference type="PROSITE" id="PS50883"/>
    </source>
</evidence>
<dbReference type="PROSITE" id="PS50883">
    <property type="entry name" value="EAL"/>
    <property type="match status" value="1"/>
</dbReference>
<evidence type="ECO:0000259" key="3">
    <source>
        <dbReference type="PROSITE" id="PS50887"/>
    </source>
</evidence>
<dbReference type="InterPro" id="IPR050706">
    <property type="entry name" value="Cyclic-di-GMP_PDE-like"/>
</dbReference>
<accession>A0A939EFA2</accession>
<feature type="domain" description="EAL" evidence="2">
    <location>
        <begin position="399"/>
        <end position="649"/>
    </location>
</feature>
<reference evidence="4" key="1">
    <citation type="submission" date="2020-12" db="EMBL/GenBank/DDBJ databases">
        <title>Oil enriched cultivation method for isolating marine PHA-producing bacteria.</title>
        <authorList>
            <person name="Zheng W."/>
            <person name="Yu S."/>
            <person name="Huang Y."/>
        </authorList>
    </citation>
    <scope>NUCLEOTIDE SEQUENCE</scope>
    <source>
        <strain evidence="4">SY-2-12</strain>
    </source>
</reference>
<dbReference type="PANTHER" id="PTHR33121">
    <property type="entry name" value="CYCLIC DI-GMP PHOSPHODIESTERASE PDEF"/>
    <property type="match status" value="1"/>
</dbReference>
<name>A0A939EFA2_9HYPH</name>
<keyword evidence="1" id="KW-1133">Transmembrane helix</keyword>
<dbReference type="SMART" id="SM00052">
    <property type="entry name" value="EAL"/>
    <property type="match status" value="1"/>
</dbReference>
<dbReference type="InterPro" id="IPR001633">
    <property type="entry name" value="EAL_dom"/>
</dbReference>
<dbReference type="Proteomes" id="UP000664096">
    <property type="component" value="Unassembled WGS sequence"/>
</dbReference>
<gene>
    <name evidence="4" type="ORF">JF539_17215</name>
</gene>
<dbReference type="Pfam" id="PF00563">
    <property type="entry name" value="EAL"/>
    <property type="match status" value="1"/>
</dbReference>
<keyword evidence="1" id="KW-0812">Transmembrane</keyword>
<dbReference type="SUPFAM" id="SSF55073">
    <property type="entry name" value="Nucleotide cyclase"/>
    <property type="match status" value="1"/>
</dbReference>
<sequence length="657" mass="72308">MERDSRLSSPHMFMLAAVSVLAGISMWWMLSFTFVNSTKLLKAQSASQEMLTFLAYGRNQLDRLDVALNAVASDNSQERVRSAQEIYQSLLDSLQVAGATAPLSPAQTHSELLDVNGRLVSNLETLREDFVRLANTRERGHAVRLARQVGSIRSHLDAVDWRLIHEMTSESQNKIVSTGQAQQVAVASIVILALLAFTVSFTQSVKLREQREKLLQSAAKTRRVMEADGLTALANRDAFLHAVSDLVEHPRASDGFGVIVLKIGGLKRTNVQFGYGFGDEVIAGLANELQNYISTLDHRNKTARTGNVEFAFLLHGVNTEAELCIVAHILVAIVNVPIEREDFVVTLDGHAGIAVGDGDEVCARDLVLHADLAMQDASRRGPNEVVVFSEPLRSGQTRRRTIEDRLRSAVLGNQIYPVYQPQFDMASGRMVGMEALARWHCPEFGMIPPQEFIAAAERIGAIVQIGQHILKTACEDAVSMRGGPSVSVNLSVLQIVQDNVPAFTKQVLETTGLPPARLKLEVTESVIIGDSKRVYETLAGLKELGVSISLDDFGTGYSALSYLTDFDWDELKIDRSFVEKALQSDRARHVARTIGALAEKMKARLTVEGIETRSQRDLFADIGYQVAQGYFYAKPMLFSELNSSPYVLTSNKLLPQG</sequence>
<proteinExistence type="predicted"/>
<dbReference type="GO" id="GO:0071111">
    <property type="term" value="F:cyclic-guanylate-specific phosphodiesterase activity"/>
    <property type="evidence" value="ECO:0007669"/>
    <property type="project" value="InterPro"/>
</dbReference>
<dbReference type="InterPro" id="IPR029787">
    <property type="entry name" value="Nucleotide_cyclase"/>
</dbReference>
<dbReference type="Pfam" id="PF00990">
    <property type="entry name" value="GGDEF"/>
    <property type="match status" value="1"/>
</dbReference>
<dbReference type="SUPFAM" id="SSF141868">
    <property type="entry name" value="EAL domain-like"/>
    <property type="match status" value="1"/>
</dbReference>
<protein>
    <submittedName>
        <fullName evidence="4">GGDEF domain-containing protein</fullName>
    </submittedName>
</protein>
<feature type="transmembrane region" description="Helical" evidence="1">
    <location>
        <begin position="184"/>
        <end position="205"/>
    </location>
</feature>